<sequence>NGCKLKEGRFRLDIRKKFFTMRVVKHWPRLPREAVAAPSLAGFKARLDGALSNLV</sequence>
<evidence type="ECO:0000313" key="2">
    <source>
        <dbReference type="Proteomes" id="UP000053605"/>
    </source>
</evidence>
<accession>A0A091WCS8</accession>
<feature type="non-terminal residue" evidence="1">
    <location>
        <position position="1"/>
    </location>
</feature>
<evidence type="ECO:0000313" key="1">
    <source>
        <dbReference type="EMBL" id="KFR13482.1"/>
    </source>
</evidence>
<organism evidence="1 2">
    <name type="scientific">Opisthocomus hoazin</name>
    <name type="common">Hoatzin</name>
    <name type="synonym">Phasianus hoazin</name>
    <dbReference type="NCBI Taxonomy" id="30419"/>
    <lineage>
        <taxon>Eukaryota</taxon>
        <taxon>Metazoa</taxon>
        <taxon>Chordata</taxon>
        <taxon>Craniata</taxon>
        <taxon>Vertebrata</taxon>
        <taxon>Euteleostomi</taxon>
        <taxon>Archelosauria</taxon>
        <taxon>Archosauria</taxon>
        <taxon>Dinosauria</taxon>
        <taxon>Saurischia</taxon>
        <taxon>Theropoda</taxon>
        <taxon>Coelurosauria</taxon>
        <taxon>Aves</taxon>
        <taxon>Neognathae</taxon>
        <taxon>Neoaves</taxon>
        <taxon>Opisthocomiformes</taxon>
        <taxon>Opisthocomidae</taxon>
        <taxon>Opisthocomus</taxon>
    </lineage>
</organism>
<keyword evidence="2" id="KW-1185">Reference proteome</keyword>
<dbReference type="Proteomes" id="UP000053605">
    <property type="component" value="Unassembled WGS sequence"/>
</dbReference>
<dbReference type="PhylomeDB" id="A0A091WCS8"/>
<proteinExistence type="predicted"/>
<gene>
    <name evidence="1" type="ORF">N306_12010</name>
</gene>
<reference evidence="1 2" key="1">
    <citation type="submission" date="2014-04" db="EMBL/GenBank/DDBJ databases">
        <title>Genome evolution of avian class.</title>
        <authorList>
            <person name="Zhang G."/>
            <person name="Li C."/>
        </authorList>
    </citation>
    <scope>NUCLEOTIDE SEQUENCE [LARGE SCALE GENOMIC DNA]</scope>
    <source>
        <strain evidence="1">BGI_N306</strain>
    </source>
</reference>
<evidence type="ECO:0008006" key="3">
    <source>
        <dbReference type="Google" id="ProtNLM"/>
    </source>
</evidence>
<name>A0A091WCS8_OPIHO</name>
<protein>
    <recommendedName>
        <fullName evidence="3">Nidogen G2 beta-barrel domain-containing protein</fullName>
    </recommendedName>
</protein>
<dbReference type="EMBL" id="KK735285">
    <property type="protein sequence ID" value="KFR13482.1"/>
    <property type="molecule type" value="Genomic_DNA"/>
</dbReference>
<feature type="non-terminal residue" evidence="1">
    <location>
        <position position="55"/>
    </location>
</feature>
<dbReference type="AlphaFoldDB" id="A0A091WCS8"/>